<dbReference type="SMART" id="SM00052">
    <property type="entry name" value="EAL"/>
    <property type="match status" value="1"/>
</dbReference>
<dbReference type="CDD" id="cd01949">
    <property type="entry name" value="GGDEF"/>
    <property type="match status" value="1"/>
</dbReference>
<evidence type="ECO:0000259" key="3">
    <source>
        <dbReference type="PROSITE" id="PS50887"/>
    </source>
</evidence>
<dbReference type="InterPro" id="IPR029787">
    <property type="entry name" value="Nucleotide_cyclase"/>
</dbReference>
<name>A0A285V893_9ACTN</name>
<dbReference type="GO" id="GO:0071111">
    <property type="term" value="F:cyclic-guanylate-specific phosphodiesterase activity"/>
    <property type="evidence" value="ECO:0007669"/>
    <property type="project" value="InterPro"/>
</dbReference>
<dbReference type="PANTHER" id="PTHR33121:SF79">
    <property type="entry name" value="CYCLIC DI-GMP PHOSPHODIESTERASE PDED-RELATED"/>
    <property type="match status" value="1"/>
</dbReference>
<dbReference type="PROSITE" id="PS50887">
    <property type="entry name" value="GGDEF"/>
    <property type="match status" value="1"/>
</dbReference>
<dbReference type="RefSeq" id="WP_097195837.1">
    <property type="nucleotide sequence ID" value="NZ_OBQI01000004.1"/>
</dbReference>
<evidence type="ECO:0000259" key="2">
    <source>
        <dbReference type="PROSITE" id="PS50883"/>
    </source>
</evidence>
<dbReference type="OrthoDB" id="23692at2"/>
<keyword evidence="5" id="KW-1185">Reference proteome</keyword>
<dbReference type="SMART" id="SM00267">
    <property type="entry name" value="GGDEF"/>
    <property type="match status" value="1"/>
</dbReference>
<keyword evidence="1" id="KW-0472">Membrane</keyword>
<dbReference type="InterPro" id="IPR035919">
    <property type="entry name" value="EAL_sf"/>
</dbReference>
<dbReference type="PROSITE" id="PS50883">
    <property type="entry name" value="EAL"/>
    <property type="match status" value="1"/>
</dbReference>
<dbReference type="Pfam" id="PF00990">
    <property type="entry name" value="GGDEF"/>
    <property type="match status" value="1"/>
</dbReference>
<evidence type="ECO:0000313" key="5">
    <source>
        <dbReference type="Proteomes" id="UP000219435"/>
    </source>
</evidence>
<evidence type="ECO:0000256" key="1">
    <source>
        <dbReference type="SAM" id="Phobius"/>
    </source>
</evidence>
<accession>A0A285V893</accession>
<dbReference type="InterPro" id="IPR000160">
    <property type="entry name" value="GGDEF_dom"/>
</dbReference>
<dbReference type="InterPro" id="IPR043128">
    <property type="entry name" value="Rev_trsase/Diguanyl_cyclase"/>
</dbReference>
<proteinExistence type="predicted"/>
<dbReference type="Gene3D" id="3.30.70.270">
    <property type="match status" value="1"/>
</dbReference>
<sequence length="587" mass="61920">MKWSGVPEVATARVMTQALGTLYVFGGSATLLAVVGADNTWSDRAPVAALALSALIAGAVVFRFGARWPRPAFHVAVLQATIVVVAGIVLAADAPTAVAIGALTSFLAIAACFFFSLPLAVVHTSFALVGLTGGLMAQGDVALPTALSLDAMVIGLSVVTRGLVLRASSANRDPLTRLTNRRGFDQALHELMRAVARTGEPMSAALLDLDHFKAINDSQGHDAGDRVLRQVAKVWGRALPATAVLARHGGDEFALLLPGTPGPAALEIVTRIRGMHPEIGMSCGVAEHEQGESAAQLMRRADLALYTAKAAGRGRCELGAGRVASDLVADLTAALDAGDITVHFQPIVDLLADAVVGVEALARWTHPERGPIRPDEFIAVAEQHGLMPRLGEQVFRSACSQLAELHATTGRRMRLGVNVSGRELSDPTYPQRIRTVLAETGWRAQETVLEVTESLVEAESSTAVAALHELRALGFGVAIDDFGTGYSSLSRLDTLPSAILKLDSSFIATVASSERRATMLRSIVGMAHVLGLDVVAEGVETAEQDALLRSIGCRFGQGYLYGRPAPLADVAPLFERRSEERTPALRG</sequence>
<dbReference type="Gene3D" id="3.20.20.450">
    <property type="entry name" value="EAL domain"/>
    <property type="match status" value="1"/>
</dbReference>
<dbReference type="FunFam" id="3.30.70.270:FF:000001">
    <property type="entry name" value="Diguanylate cyclase domain protein"/>
    <property type="match status" value="1"/>
</dbReference>
<dbReference type="InterPro" id="IPR050706">
    <property type="entry name" value="Cyclic-di-GMP_PDE-like"/>
</dbReference>
<dbReference type="CDD" id="cd01948">
    <property type="entry name" value="EAL"/>
    <property type="match status" value="1"/>
</dbReference>
<dbReference type="EMBL" id="OBQI01000004">
    <property type="protein sequence ID" value="SOC50290.1"/>
    <property type="molecule type" value="Genomic_DNA"/>
</dbReference>
<dbReference type="NCBIfam" id="TIGR00254">
    <property type="entry name" value="GGDEF"/>
    <property type="match status" value="1"/>
</dbReference>
<organism evidence="4 5">
    <name type="scientific">Blastococcus aggregatus</name>
    <dbReference type="NCBI Taxonomy" id="38502"/>
    <lineage>
        <taxon>Bacteria</taxon>
        <taxon>Bacillati</taxon>
        <taxon>Actinomycetota</taxon>
        <taxon>Actinomycetes</taxon>
        <taxon>Geodermatophilales</taxon>
        <taxon>Geodermatophilaceae</taxon>
        <taxon>Blastococcus</taxon>
    </lineage>
</organism>
<keyword evidence="1" id="KW-1133">Transmembrane helix</keyword>
<feature type="transmembrane region" description="Helical" evidence="1">
    <location>
        <begin position="72"/>
        <end position="91"/>
    </location>
</feature>
<feature type="transmembrane region" description="Helical" evidence="1">
    <location>
        <begin position="12"/>
        <end position="35"/>
    </location>
</feature>
<dbReference type="Proteomes" id="UP000219435">
    <property type="component" value="Unassembled WGS sequence"/>
</dbReference>
<gene>
    <name evidence="4" type="ORF">SAMN05660748_3036</name>
</gene>
<feature type="domain" description="GGDEF" evidence="3">
    <location>
        <begin position="200"/>
        <end position="321"/>
    </location>
</feature>
<dbReference type="InterPro" id="IPR001633">
    <property type="entry name" value="EAL_dom"/>
</dbReference>
<protein>
    <submittedName>
        <fullName evidence="4">Diguanylate cyclase/phosphodiesterase</fullName>
    </submittedName>
</protein>
<evidence type="ECO:0000313" key="4">
    <source>
        <dbReference type="EMBL" id="SOC50290.1"/>
    </source>
</evidence>
<dbReference type="SUPFAM" id="SSF141868">
    <property type="entry name" value="EAL domain-like"/>
    <property type="match status" value="1"/>
</dbReference>
<dbReference type="Pfam" id="PF00563">
    <property type="entry name" value="EAL"/>
    <property type="match status" value="1"/>
</dbReference>
<reference evidence="5" key="1">
    <citation type="submission" date="2017-08" db="EMBL/GenBank/DDBJ databases">
        <authorList>
            <person name="Varghese N."/>
            <person name="Submissions S."/>
        </authorList>
    </citation>
    <scope>NUCLEOTIDE SEQUENCE [LARGE SCALE GENOMIC DNA]</scope>
    <source>
        <strain evidence="5">DSM 4725</strain>
    </source>
</reference>
<keyword evidence="1" id="KW-0812">Transmembrane</keyword>
<feature type="transmembrane region" description="Helical" evidence="1">
    <location>
        <begin position="98"/>
        <end position="121"/>
    </location>
</feature>
<dbReference type="PANTHER" id="PTHR33121">
    <property type="entry name" value="CYCLIC DI-GMP PHOSPHODIESTERASE PDEF"/>
    <property type="match status" value="1"/>
</dbReference>
<dbReference type="AlphaFoldDB" id="A0A285V893"/>
<dbReference type="SUPFAM" id="SSF55073">
    <property type="entry name" value="Nucleotide cyclase"/>
    <property type="match status" value="1"/>
</dbReference>
<feature type="transmembrane region" description="Helical" evidence="1">
    <location>
        <begin position="47"/>
        <end position="66"/>
    </location>
</feature>
<feature type="domain" description="EAL" evidence="2">
    <location>
        <begin position="324"/>
        <end position="578"/>
    </location>
</feature>